<name>A0A0J7Y575_9SPHN</name>
<dbReference type="Proteomes" id="UP000052232">
    <property type="component" value="Unassembled WGS sequence"/>
</dbReference>
<dbReference type="EMBL" id="JACT01000001">
    <property type="protein sequence ID" value="KMS58827.1"/>
    <property type="molecule type" value="Genomic_DNA"/>
</dbReference>
<evidence type="ECO:0000313" key="1">
    <source>
        <dbReference type="EMBL" id="KMS58827.1"/>
    </source>
</evidence>
<dbReference type="Gene3D" id="3.30.200.20">
    <property type="entry name" value="Phosphorylase Kinase, domain 1"/>
    <property type="match status" value="1"/>
</dbReference>
<accession>A0A0J7Y575</accession>
<dbReference type="SUPFAM" id="SSF56112">
    <property type="entry name" value="Protein kinase-like (PK-like)"/>
    <property type="match status" value="1"/>
</dbReference>
<comment type="caution">
    <text evidence="1">The sequence shown here is derived from an EMBL/GenBank/DDBJ whole genome shotgun (WGS) entry which is preliminary data.</text>
</comment>
<protein>
    <recommendedName>
        <fullName evidence="3">Aminoglycoside phosphotransferase domain-containing protein</fullName>
    </recommendedName>
</protein>
<dbReference type="InterPro" id="IPR011009">
    <property type="entry name" value="Kinase-like_dom_sf"/>
</dbReference>
<sequence>MFARAGILLGIRVKSAACISGGGLSSVARLGLADGRTVIAKRGPLVEEEAAMIDAIRETGTPVPATLAVEKGLLILSDLPAEGWLARSWGRLLRRSPCQGSLSNAR</sequence>
<organism evidence="1 2">
    <name type="scientific">Sphingobium cupriresistens LL01</name>
    <dbReference type="NCBI Taxonomy" id="1420583"/>
    <lineage>
        <taxon>Bacteria</taxon>
        <taxon>Pseudomonadati</taxon>
        <taxon>Pseudomonadota</taxon>
        <taxon>Alphaproteobacteria</taxon>
        <taxon>Sphingomonadales</taxon>
        <taxon>Sphingomonadaceae</taxon>
        <taxon>Sphingobium</taxon>
    </lineage>
</organism>
<gene>
    <name evidence="1" type="ORF">V473_08945</name>
</gene>
<dbReference type="PATRIC" id="fig|1420583.3.peg.1796"/>
<evidence type="ECO:0008006" key="3">
    <source>
        <dbReference type="Google" id="ProtNLM"/>
    </source>
</evidence>
<proteinExistence type="predicted"/>
<evidence type="ECO:0000313" key="2">
    <source>
        <dbReference type="Proteomes" id="UP000052232"/>
    </source>
</evidence>
<keyword evidence="2" id="KW-1185">Reference proteome</keyword>
<reference evidence="1 2" key="1">
    <citation type="journal article" date="2015" name="G3 (Bethesda)">
        <title>Insights into Ongoing Evolution of the Hexachlorocyclohexane Catabolic Pathway from Comparative Genomics of Ten Sphingomonadaceae Strains.</title>
        <authorList>
            <person name="Pearce S.L."/>
            <person name="Oakeshott J.G."/>
            <person name="Pandey G."/>
        </authorList>
    </citation>
    <scope>NUCLEOTIDE SEQUENCE [LARGE SCALE GENOMIC DNA]</scope>
    <source>
        <strain evidence="1 2">LL01</strain>
    </source>
</reference>
<dbReference type="AlphaFoldDB" id="A0A0J7Y575"/>
<dbReference type="STRING" id="1420583.V473_08945"/>